<keyword evidence="2" id="KW-0540">Nuclease</keyword>
<organism evidence="2 3">
    <name type="scientific">Halopenitus salinus</name>
    <dbReference type="NCBI Taxonomy" id="1198295"/>
    <lineage>
        <taxon>Archaea</taxon>
        <taxon>Methanobacteriati</taxon>
        <taxon>Methanobacteriota</taxon>
        <taxon>Stenosarchaea group</taxon>
        <taxon>Halobacteria</taxon>
        <taxon>Halobacteriales</taxon>
        <taxon>Haloferacaceae</taxon>
        <taxon>Halopenitus</taxon>
    </lineage>
</organism>
<dbReference type="SMART" id="SM00507">
    <property type="entry name" value="HNHc"/>
    <property type="match status" value="1"/>
</dbReference>
<gene>
    <name evidence="2" type="ORF">ACFQE9_04880</name>
</gene>
<dbReference type="InterPro" id="IPR002711">
    <property type="entry name" value="HNH"/>
</dbReference>
<dbReference type="InterPro" id="IPR003615">
    <property type="entry name" value="HNH_nuc"/>
</dbReference>
<keyword evidence="3" id="KW-1185">Reference proteome</keyword>
<dbReference type="Gene3D" id="1.10.30.50">
    <property type="match status" value="1"/>
</dbReference>
<proteinExistence type="predicted"/>
<evidence type="ECO:0000259" key="1">
    <source>
        <dbReference type="SMART" id="SM00507"/>
    </source>
</evidence>
<name>A0ABD5UVT2_9EURY</name>
<keyword evidence="2" id="KW-0255">Endonuclease</keyword>
<dbReference type="EMBL" id="JBHSXL010000003">
    <property type="protein sequence ID" value="MFC6891949.1"/>
    <property type="molecule type" value="Genomic_DNA"/>
</dbReference>
<feature type="domain" description="HNH nuclease" evidence="1">
    <location>
        <begin position="15"/>
        <end position="72"/>
    </location>
</feature>
<evidence type="ECO:0000313" key="3">
    <source>
        <dbReference type="Proteomes" id="UP001596296"/>
    </source>
</evidence>
<dbReference type="RefSeq" id="WP_379741156.1">
    <property type="nucleotide sequence ID" value="NZ_JBHSVN010000001.1"/>
</dbReference>
<keyword evidence="2" id="KW-0378">Hydrolase</keyword>
<comment type="caution">
    <text evidence="2">The sequence shown here is derived from an EMBL/GenBank/DDBJ whole genome shotgun (WGS) entry which is preliminary data.</text>
</comment>
<dbReference type="AlphaFoldDB" id="A0ABD5UVT2"/>
<dbReference type="GO" id="GO:0004519">
    <property type="term" value="F:endonuclease activity"/>
    <property type="evidence" value="ECO:0007669"/>
    <property type="project" value="UniProtKB-KW"/>
</dbReference>
<evidence type="ECO:0000313" key="2">
    <source>
        <dbReference type="EMBL" id="MFC6891949.1"/>
    </source>
</evidence>
<dbReference type="Proteomes" id="UP001596296">
    <property type="component" value="Unassembled WGS sequence"/>
</dbReference>
<dbReference type="Pfam" id="PF01844">
    <property type="entry name" value="HNH"/>
    <property type="match status" value="1"/>
</dbReference>
<protein>
    <submittedName>
        <fullName evidence="2">HNH endonuclease</fullName>
    </submittedName>
</protein>
<dbReference type="CDD" id="cd00085">
    <property type="entry name" value="HNHc"/>
    <property type="match status" value="1"/>
</dbReference>
<reference evidence="2 3" key="1">
    <citation type="journal article" date="2019" name="Int. J. Syst. Evol. Microbiol.">
        <title>The Global Catalogue of Microorganisms (GCM) 10K type strain sequencing project: providing services to taxonomists for standard genome sequencing and annotation.</title>
        <authorList>
            <consortium name="The Broad Institute Genomics Platform"/>
            <consortium name="The Broad Institute Genome Sequencing Center for Infectious Disease"/>
            <person name="Wu L."/>
            <person name="Ma J."/>
        </authorList>
    </citation>
    <scope>NUCLEOTIDE SEQUENCE [LARGE SCALE GENOMIC DNA]</scope>
    <source>
        <strain evidence="2 3">SKJ47</strain>
    </source>
</reference>
<sequence length="146" mass="16775">MSDSTHQDRKQRFEQIALSVRNRDAGRCRWCETTEGDERLSVHHLIPDSRIPDRFDAHLPVNLVSLCQSCHSELESRSLDYQLRVLDVEDREELMLSETTRNALNVRLNKIGSAEVSVKGISKVESQEFIDEDLTSTESQRGLSEF</sequence>
<accession>A0ABD5UVT2</accession>